<evidence type="ECO:0000256" key="5">
    <source>
        <dbReference type="ARBA" id="ARBA00022679"/>
    </source>
</evidence>
<proteinExistence type="inferred from homology"/>
<dbReference type="Gene3D" id="3.60.140.10">
    <property type="entry name" value="CNF1/YfiH-like putative cysteine hydrolases"/>
    <property type="match status" value="1"/>
</dbReference>
<keyword evidence="14" id="KW-1185">Reference proteome</keyword>
<sequence length="290" mass="31973">MEAFVIEEEKEGRPSLLFIHKWMEAHPGLSAGFSSRHGGVSDQELNSLNCALHVQDAPANVLENRKRLAEAIGFPFGSWTCAEQVHGKKVTKVTAKDRGKGKESRELAIQESDGLTTDDPGTLLTAFFADCVPLYFFDPVRRAVALSHAGWKGTAMNIAAETIQTMRDAYGSRPKHILCAIGPSIGQCCYEVDRNVAGRVEEALSSDGYTSEWTESDWRQVRTVKPNGKVMLNLKEANRQFMIKAGILPTNIEISGLCTSCNTQLFFSHRKEHGKTGRMTAWIALSEVNG</sequence>
<evidence type="ECO:0000313" key="13">
    <source>
        <dbReference type="EMBL" id="MEB3100619.1"/>
    </source>
</evidence>
<reference evidence="13" key="1">
    <citation type="submission" date="2023-12" db="EMBL/GenBank/DDBJ databases">
        <title>Fervidustalea candida gen. nov., sp. nov., a novel member of the family Paenibacillaceae isolated from a geothermal area.</title>
        <authorList>
            <person name="Li W.-J."/>
            <person name="Jiao J.-Y."/>
            <person name="Chen Y."/>
        </authorList>
    </citation>
    <scope>NUCLEOTIDE SEQUENCE</scope>
    <source>
        <strain evidence="13">SYSU GA230002</strain>
    </source>
</reference>
<evidence type="ECO:0000256" key="8">
    <source>
        <dbReference type="ARBA" id="ARBA00022833"/>
    </source>
</evidence>
<comment type="cofactor">
    <cofactor evidence="2">
        <name>Zn(2+)</name>
        <dbReference type="ChEBI" id="CHEBI:29105"/>
    </cofactor>
</comment>
<protein>
    <recommendedName>
        <fullName evidence="12">Purine nucleoside phosphorylase</fullName>
    </recommendedName>
</protein>
<dbReference type="EMBL" id="JAYJLD010000003">
    <property type="protein sequence ID" value="MEB3100619.1"/>
    <property type="molecule type" value="Genomic_DNA"/>
</dbReference>
<dbReference type="CDD" id="cd16833">
    <property type="entry name" value="YfiH"/>
    <property type="match status" value="1"/>
</dbReference>
<evidence type="ECO:0000256" key="11">
    <source>
        <dbReference type="ARBA" id="ARBA00049893"/>
    </source>
</evidence>
<dbReference type="Proteomes" id="UP001310386">
    <property type="component" value="Unassembled WGS sequence"/>
</dbReference>
<evidence type="ECO:0000256" key="4">
    <source>
        <dbReference type="ARBA" id="ARBA00007353"/>
    </source>
</evidence>
<dbReference type="RefSeq" id="WP_371752734.1">
    <property type="nucleotide sequence ID" value="NZ_JAYJLD010000003.1"/>
</dbReference>
<evidence type="ECO:0000256" key="7">
    <source>
        <dbReference type="ARBA" id="ARBA00022801"/>
    </source>
</evidence>
<evidence type="ECO:0000256" key="6">
    <source>
        <dbReference type="ARBA" id="ARBA00022723"/>
    </source>
</evidence>
<comment type="catalytic activity">
    <reaction evidence="10">
        <text>adenosine + phosphate = alpha-D-ribose 1-phosphate + adenine</text>
        <dbReference type="Rhea" id="RHEA:27642"/>
        <dbReference type="ChEBI" id="CHEBI:16335"/>
        <dbReference type="ChEBI" id="CHEBI:16708"/>
        <dbReference type="ChEBI" id="CHEBI:43474"/>
        <dbReference type="ChEBI" id="CHEBI:57720"/>
        <dbReference type="EC" id="2.4.2.1"/>
    </reaction>
    <physiologicalReaction direction="left-to-right" evidence="10">
        <dbReference type="Rhea" id="RHEA:27643"/>
    </physiologicalReaction>
</comment>
<dbReference type="PANTHER" id="PTHR30616:SF2">
    <property type="entry name" value="PURINE NUCLEOSIDE PHOSPHORYLASE LACC1"/>
    <property type="match status" value="1"/>
</dbReference>
<evidence type="ECO:0000313" key="14">
    <source>
        <dbReference type="Proteomes" id="UP001310386"/>
    </source>
</evidence>
<accession>A0ABU5ZDP1</accession>
<dbReference type="Pfam" id="PF02578">
    <property type="entry name" value="Cu-oxidase_4"/>
    <property type="match status" value="1"/>
</dbReference>
<organism evidence="13 14">
    <name type="scientific">Ferviditalea candida</name>
    <dbReference type="NCBI Taxonomy" id="3108399"/>
    <lineage>
        <taxon>Bacteria</taxon>
        <taxon>Bacillati</taxon>
        <taxon>Bacillota</taxon>
        <taxon>Bacilli</taxon>
        <taxon>Bacillales</taxon>
        <taxon>Paenibacillaceae</taxon>
        <taxon>Ferviditalea</taxon>
    </lineage>
</organism>
<gene>
    <name evidence="13" type="primary">pgeF</name>
    <name evidence="13" type="ORF">VF724_02980</name>
</gene>
<keyword evidence="8" id="KW-0862">Zinc</keyword>
<comment type="catalytic activity">
    <reaction evidence="9">
        <text>adenosine + H2O + H(+) = inosine + NH4(+)</text>
        <dbReference type="Rhea" id="RHEA:24408"/>
        <dbReference type="ChEBI" id="CHEBI:15377"/>
        <dbReference type="ChEBI" id="CHEBI:15378"/>
        <dbReference type="ChEBI" id="CHEBI:16335"/>
        <dbReference type="ChEBI" id="CHEBI:17596"/>
        <dbReference type="ChEBI" id="CHEBI:28938"/>
        <dbReference type="EC" id="3.5.4.4"/>
    </reaction>
    <physiologicalReaction direction="left-to-right" evidence="9">
        <dbReference type="Rhea" id="RHEA:24409"/>
    </physiologicalReaction>
</comment>
<evidence type="ECO:0000256" key="12">
    <source>
        <dbReference type="RuleBase" id="RU361274"/>
    </source>
</evidence>
<dbReference type="InterPro" id="IPR038371">
    <property type="entry name" value="Cu_polyphenol_OxRdtase_sf"/>
</dbReference>
<keyword evidence="7" id="KW-0378">Hydrolase</keyword>
<keyword evidence="5" id="KW-0808">Transferase</keyword>
<evidence type="ECO:0000256" key="2">
    <source>
        <dbReference type="ARBA" id="ARBA00001947"/>
    </source>
</evidence>
<evidence type="ECO:0000256" key="3">
    <source>
        <dbReference type="ARBA" id="ARBA00003215"/>
    </source>
</evidence>
<dbReference type="InterPro" id="IPR011324">
    <property type="entry name" value="Cytotoxic_necrot_fac-like_cat"/>
</dbReference>
<dbReference type="PANTHER" id="PTHR30616">
    <property type="entry name" value="UNCHARACTERIZED PROTEIN YFIH"/>
    <property type="match status" value="1"/>
</dbReference>
<name>A0ABU5ZDP1_9BACL</name>
<dbReference type="NCBIfam" id="TIGR00726">
    <property type="entry name" value="peptidoglycan editing factor PgeF"/>
    <property type="match status" value="1"/>
</dbReference>
<evidence type="ECO:0000256" key="1">
    <source>
        <dbReference type="ARBA" id="ARBA00000553"/>
    </source>
</evidence>
<keyword evidence="6" id="KW-0479">Metal-binding</keyword>
<comment type="caution">
    <text evidence="13">The sequence shown here is derived from an EMBL/GenBank/DDBJ whole genome shotgun (WGS) entry which is preliminary data.</text>
</comment>
<evidence type="ECO:0000256" key="9">
    <source>
        <dbReference type="ARBA" id="ARBA00047989"/>
    </source>
</evidence>
<evidence type="ECO:0000256" key="10">
    <source>
        <dbReference type="ARBA" id="ARBA00048968"/>
    </source>
</evidence>
<dbReference type="InterPro" id="IPR003730">
    <property type="entry name" value="Cu_polyphenol_OxRdtase"/>
</dbReference>
<comment type="catalytic activity">
    <reaction evidence="11">
        <text>S-methyl-5'-thioadenosine + phosphate = 5-(methylsulfanyl)-alpha-D-ribose 1-phosphate + adenine</text>
        <dbReference type="Rhea" id="RHEA:11852"/>
        <dbReference type="ChEBI" id="CHEBI:16708"/>
        <dbReference type="ChEBI" id="CHEBI:17509"/>
        <dbReference type="ChEBI" id="CHEBI:43474"/>
        <dbReference type="ChEBI" id="CHEBI:58533"/>
        <dbReference type="EC" id="2.4.2.28"/>
    </reaction>
    <physiologicalReaction direction="left-to-right" evidence="11">
        <dbReference type="Rhea" id="RHEA:11853"/>
    </physiologicalReaction>
</comment>
<comment type="function">
    <text evidence="3">Purine nucleoside enzyme that catalyzes the phosphorolysis of adenosine and inosine nucleosides, yielding D-ribose 1-phosphate and the respective free bases, adenine and hypoxanthine. Also catalyzes the phosphorolysis of S-methyl-5'-thioadenosine into adenine and S-methyl-5-thio-alpha-D-ribose 1-phosphate. Also has adenosine deaminase activity.</text>
</comment>
<comment type="catalytic activity">
    <reaction evidence="1">
        <text>inosine + phosphate = alpha-D-ribose 1-phosphate + hypoxanthine</text>
        <dbReference type="Rhea" id="RHEA:27646"/>
        <dbReference type="ChEBI" id="CHEBI:17368"/>
        <dbReference type="ChEBI" id="CHEBI:17596"/>
        <dbReference type="ChEBI" id="CHEBI:43474"/>
        <dbReference type="ChEBI" id="CHEBI:57720"/>
        <dbReference type="EC" id="2.4.2.1"/>
    </reaction>
    <physiologicalReaction direction="left-to-right" evidence="1">
        <dbReference type="Rhea" id="RHEA:27647"/>
    </physiologicalReaction>
</comment>
<comment type="similarity">
    <text evidence="4 12">Belongs to the purine nucleoside phosphorylase YfiH/LACC1 family.</text>
</comment>
<dbReference type="SUPFAM" id="SSF64438">
    <property type="entry name" value="CNF1/YfiH-like putative cysteine hydrolases"/>
    <property type="match status" value="1"/>
</dbReference>